<dbReference type="InterPro" id="IPR005818">
    <property type="entry name" value="Histone_H1/H5_H15"/>
</dbReference>
<evidence type="ECO:0000313" key="3">
    <source>
        <dbReference type="Ensembl" id="ENSMZEP00005023432.1"/>
    </source>
</evidence>
<sequence>MRRKATVTNSTQLSALGNGASEKSEENTHLKVIKQIERPSKTPAGKGLGKAGAKRLGRLLKRAGNAPKTNSAKPTSPHISQLILSVVSQCKHRGGISMAELKQMLAAGGYDVAKNNRRVNIETKRLVNNETLVRTTRNASFRLNHKVISTKCSTAKLTDIIQVRTIPVKTPKPKAELKLTPKTATSKSPKGAENQKRRVLKPNQTKPKNPRNHATQKKKKERKRYEYALLAL</sequence>
<dbReference type="Proteomes" id="UP000265160">
    <property type="component" value="LG11"/>
</dbReference>
<dbReference type="SMART" id="SM00526">
    <property type="entry name" value="H15"/>
    <property type="match status" value="1"/>
</dbReference>
<dbReference type="GeneTree" id="ENSGT00940000170732"/>
<name>A0A3P9CMW9_9CICH</name>
<dbReference type="InterPro" id="IPR036390">
    <property type="entry name" value="WH_DNA-bd_sf"/>
</dbReference>
<dbReference type="PROSITE" id="PS51504">
    <property type="entry name" value="H15"/>
    <property type="match status" value="1"/>
</dbReference>
<dbReference type="GO" id="GO:0000786">
    <property type="term" value="C:nucleosome"/>
    <property type="evidence" value="ECO:0007669"/>
    <property type="project" value="InterPro"/>
</dbReference>
<reference evidence="3" key="3">
    <citation type="submission" date="2025-09" db="UniProtKB">
        <authorList>
            <consortium name="Ensembl"/>
        </authorList>
    </citation>
    <scope>IDENTIFICATION</scope>
</reference>
<reference evidence="3 4" key="1">
    <citation type="journal article" date="2014" name="Nature">
        <title>The genomic substrate for adaptive radiation in African cichlid fish.</title>
        <authorList>
            <person name="Brawand D."/>
            <person name="Wagner C.E."/>
            <person name="Li Y.I."/>
            <person name="Malinsky M."/>
            <person name="Keller I."/>
            <person name="Fan S."/>
            <person name="Simakov O."/>
            <person name="Ng A.Y."/>
            <person name="Lim Z.W."/>
            <person name="Bezault E."/>
            <person name="Turner-Maier J."/>
            <person name="Johnson J."/>
            <person name="Alcazar R."/>
            <person name="Noh H.J."/>
            <person name="Russell P."/>
            <person name="Aken B."/>
            <person name="Alfoldi J."/>
            <person name="Amemiya C."/>
            <person name="Azzouzi N."/>
            <person name="Baroiller J.F."/>
            <person name="Barloy-Hubler F."/>
            <person name="Berlin A."/>
            <person name="Bloomquist R."/>
            <person name="Carleton K.L."/>
            <person name="Conte M.A."/>
            <person name="D'Cotta H."/>
            <person name="Eshel O."/>
            <person name="Gaffney L."/>
            <person name="Galibert F."/>
            <person name="Gante H.F."/>
            <person name="Gnerre S."/>
            <person name="Greuter L."/>
            <person name="Guyon R."/>
            <person name="Haddad N.S."/>
            <person name="Haerty W."/>
            <person name="Harris R.M."/>
            <person name="Hofmann H.A."/>
            <person name="Hourlier T."/>
            <person name="Hulata G."/>
            <person name="Jaffe D.B."/>
            <person name="Lara M."/>
            <person name="Lee A.P."/>
            <person name="MacCallum I."/>
            <person name="Mwaiko S."/>
            <person name="Nikaido M."/>
            <person name="Nishihara H."/>
            <person name="Ozouf-Costaz C."/>
            <person name="Penman D.J."/>
            <person name="Przybylski D."/>
            <person name="Rakotomanga M."/>
            <person name="Renn S.C.P."/>
            <person name="Ribeiro F.J."/>
            <person name="Ron M."/>
            <person name="Salzburger W."/>
            <person name="Sanchez-Pulido L."/>
            <person name="Santos M.E."/>
            <person name="Searle S."/>
            <person name="Sharpe T."/>
            <person name="Swofford R."/>
            <person name="Tan F.J."/>
            <person name="Williams L."/>
            <person name="Young S."/>
            <person name="Yin S."/>
            <person name="Okada N."/>
            <person name="Kocher T.D."/>
            <person name="Miska E.A."/>
            <person name="Lander E.S."/>
            <person name="Venkatesh B."/>
            <person name="Fernald R.D."/>
            <person name="Meyer A."/>
            <person name="Ponting C.P."/>
            <person name="Streelman J.T."/>
            <person name="Lindblad-Toh K."/>
            <person name="Seehausen O."/>
            <person name="Di Palma F."/>
        </authorList>
    </citation>
    <scope>NUCLEOTIDE SEQUENCE</scope>
</reference>
<dbReference type="GO" id="GO:0003677">
    <property type="term" value="F:DNA binding"/>
    <property type="evidence" value="ECO:0007669"/>
    <property type="project" value="InterPro"/>
</dbReference>
<evidence type="ECO:0000259" key="2">
    <source>
        <dbReference type="PROSITE" id="PS51504"/>
    </source>
</evidence>
<feature type="compositionally biased region" description="Basic residues" evidence="1">
    <location>
        <begin position="208"/>
        <end position="222"/>
    </location>
</feature>
<dbReference type="Pfam" id="PF00538">
    <property type="entry name" value="Linker_histone"/>
    <property type="match status" value="1"/>
</dbReference>
<proteinExistence type="predicted"/>
<evidence type="ECO:0000313" key="4">
    <source>
        <dbReference type="Proteomes" id="UP000265160"/>
    </source>
</evidence>
<dbReference type="InterPro" id="IPR036388">
    <property type="entry name" value="WH-like_DNA-bd_sf"/>
</dbReference>
<protein>
    <recommendedName>
        <fullName evidence="2">H15 domain-containing protein</fullName>
    </recommendedName>
</protein>
<reference evidence="3" key="2">
    <citation type="submission" date="2025-08" db="UniProtKB">
        <authorList>
            <consortium name="Ensembl"/>
        </authorList>
    </citation>
    <scope>IDENTIFICATION</scope>
</reference>
<dbReference type="Gene3D" id="1.10.10.10">
    <property type="entry name" value="Winged helix-like DNA-binding domain superfamily/Winged helix DNA-binding domain"/>
    <property type="match status" value="1"/>
</dbReference>
<evidence type="ECO:0000256" key="1">
    <source>
        <dbReference type="SAM" id="MobiDB-lite"/>
    </source>
</evidence>
<dbReference type="AlphaFoldDB" id="A0A3P9CMW9"/>
<dbReference type="GO" id="GO:0006334">
    <property type="term" value="P:nucleosome assembly"/>
    <property type="evidence" value="ECO:0007669"/>
    <property type="project" value="InterPro"/>
</dbReference>
<feature type="region of interest" description="Disordered" evidence="1">
    <location>
        <begin position="1"/>
        <end position="29"/>
    </location>
</feature>
<dbReference type="SUPFAM" id="SSF46785">
    <property type="entry name" value="Winged helix' DNA-binding domain"/>
    <property type="match status" value="1"/>
</dbReference>
<feature type="region of interest" description="Disordered" evidence="1">
    <location>
        <begin position="172"/>
        <end position="223"/>
    </location>
</feature>
<dbReference type="Ensembl" id="ENSMZET00005024205.1">
    <property type="protein sequence ID" value="ENSMZEP00005023432.1"/>
    <property type="gene ID" value="ENSMZEG00005017540.1"/>
</dbReference>
<organism evidence="3 4">
    <name type="scientific">Maylandia zebra</name>
    <name type="common">zebra mbuna</name>
    <dbReference type="NCBI Taxonomy" id="106582"/>
    <lineage>
        <taxon>Eukaryota</taxon>
        <taxon>Metazoa</taxon>
        <taxon>Chordata</taxon>
        <taxon>Craniata</taxon>
        <taxon>Vertebrata</taxon>
        <taxon>Euteleostomi</taxon>
        <taxon>Actinopterygii</taxon>
        <taxon>Neopterygii</taxon>
        <taxon>Teleostei</taxon>
        <taxon>Neoteleostei</taxon>
        <taxon>Acanthomorphata</taxon>
        <taxon>Ovalentaria</taxon>
        <taxon>Cichlomorphae</taxon>
        <taxon>Cichliformes</taxon>
        <taxon>Cichlidae</taxon>
        <taxon>African cichlids</taxon>
        <taxon>Pseudocrenilabrinae</taxon>
        <taxon>Haplochromini</taxon>
        <taxon>Maylandia</taxon>
        <taxon>Maylandia zebra complex</taxon>
    </lineage>
</organism>
<feature type="domain" description="H15" evidence="2">
    <location>
        <begin position="75"/>
        <end position="145"/>
    </location>
</feature>
<keyword evidence="4" id="KW-1185">Reference proteome</keyword>
<accession>A0A3P9CMW9</accession>
<feature type="compositionally biased region" description="Polar residues" evidence="1">
    <location>
        <begin position="1"/>
        <end position="15"/>
    </location>
</feature>